<sequence>MKGTFFEHFSKDEHPFIERCTDWLERALHYQFITTPFLDPREQYILKTLVNREREISLQFDGGYPNAERCRAIMAQKVLSSEFDEESLAYYRLIARSGTRLQHGDVLGAILGLGLRREKIGDLIPHMTGCDIIIAKEISQFICFSLQQVGRESVSVEMISRESLYQSEPRKVERSIFVSSLRLDAVLASILRLSRSKVSSLIQSGKAKVNWRVVQRADLLVKNGDVLSIRGFGRVTIIDSNRLTKKGNYKLLVVYFD</sequence>
<dbReference type="Pfam" id="PF17774">
    <property type="entry name" value="YlmH_RBD"/>
    <property type="match status" value="1"/>
</dbReference>
<reference evidence="3 4" key="1">
    <citation type="submission" date="2016-11" db="EMBL/GenBank/DDBJ databases">
        <authorList>
            <person name="Jaros S."/>
            <person name="Januszkiewicz K."/>
            <person name="Wedrychowicz H."/>
        </authorList>
    </citation>
    <scope>NUCLEOTIDE SEQUENCE [LARGE SCALE GENOMIC DNA]</scope>
    <source>
        <strain evidence="3 4">DSM 44666</strain>
    </source>
</reference>
<dbReference type="EMBL" id="FQVL01000002">
    <property type="protein sequence ID" value="SHE61753.1"/>
    <property type="molecule type" value="Genomic_DNA"/>
</dbReference>
<dbReference type="RefSeq" id="WP_073153159.1">
    <property type="nucleotide sequence ID" value="NZ_FQVL01000002.1"/>
</dbReference>
<dbReference type="OrthoDB" id="9812787at2"/>
<gene>
    <name evidence="3" type="ORF">SAMN05444392_10284</name>
</gene>
<proteinExistence type="predicted"/>
<name>A0A1M4UYQ3_9BACL</name>
<protein>
    <submittedName>
        <fullName evidence="3">RNA-binding protein YlmH, contains S4-like domain</fullName>
    </submittedName>
</protein>
<evidence type="ECO:0000313" key="4">
    <source>
        <dbReference type="Proteomes" id="UP000184476"/>
    </source>
</evidence>
<dbReference type="AlphaFoldDB" id="A0A1M4UYQ3"/>
<dbReference type="Proteomes" id="UP000184476">
    <property type="component" value="Unassembled WGS sequence"/>
</dbReference>
<evidence type="ECO:0000313" key="3">
    <source>
        <dbReference type="EMBL" id="SHE61753.1"/>
    </source>
</evidence>
<dbReference type="Pfam" id="PF01479">
    <property type="entry name" value="S4"/>
    <property type="match status" value="1"/>
</dbReference>
<feature type="domain" description="RNA-binding S4" evidence="2">
    <location>
        <begin position="181"/>
        <end position="238"/>
    </location>
</feature>
<dbReference type="PANTHER" id="PTHR13633">
    <property type="entry name" value="MITOCHONDRIAL TRANSCRIPTION RESCUE FACTOR 1"/>
    <property type="match status" value="1"/>
</dbReference>
<accession>A0A1M4UYQ3</accession>
<keyword evidence="1" id="KW-0694">RNA-binding</keyword>
<dbReference type="PANTHER" id="PTHR13633:SF3">
    <property type="entry name" value="MITOCHONDRIAL TRANSCRIPTION RESCUE FACTOR 1"/>
    <property type="match status" value="1"/>
</dbReference>
<dbReference type="InterPro" id="IPR002942">
    <property type="entry name" value="S4_RNA-bd"/>
</dbReference>
<dbReference type="InterPro" id="IPR012677">
    <property type="entry name" value="Nucleotide-bd_a/b_plait_sf"/>
</dbReference>
<evidence type="ECO:0000259" key="2">
    <source>
        <dbReference type="SMART" id="SM00363"/>
    </source>
</evidence>
<dbReference type="CDD" id="cd00165">
    <property type="entry name" value="S4"/>
    <property type="match status" value="1"/>
</dbReference>
<dbReference type="STRING" id="112248.SAMN05444392_10284"/>
<evidence type="ECO:0000256" key="1">
    <source>
        <dbReference type="PROSITE-ProRule" id="PRU00182"/>
    </source>
</evidence>
<dbReference type="PROSITE" id="PS50889">
    <property type="entry name" value="S4"/>
    <property type="match status" value="1"/>
</dbReference>
<dbReference type="Gene3D" id="3.30.1370.160">
    <property type="match status" value="1"/>
</dbReference>
<dbReference type="Gene3D" id="3.30.70.330">
    <property type="match status" value="1"/>
</dbReference>
<dbReference type="GO" id="GO:0003723">
    <property type="term" value="F:RNA binding"/>
    <property type="evidence" value="ECO:0007669"/>
    <property type="project" value="UniProtKB-KW"/>
</dbReference>
<dbReference type="InterPro" id="IPR040591">
    <property type="entry name" value="RqcP2_RBD"/>
</dbReference>
<dbReference type="InterPro" id="IPR036986">
    <property type="entry name" value="S4_RNA-bd_sf"/>
</dbReference>
<dbReference type="Gene3D" id="3.10.290.10">
    <property type="entry name" value="RNA-binding S4 domain"/>
    <property type="match status" value="1"/>
</dbReference>
<dbReference type="SUPFAM" id="SSF55174">
    <property type="entry name" value="Alpha-L RNA-binding motif"/>
    <property type="match status" value="1"/>
</dbReference>
<dbReference type="SMART" id="SM00363">
    <property type="entry name" value="S4"/>
    <property type="match status" value="1"/>
</dbReference>
<organism evidence="3 4">
    <name type="scientific">Seinonella peptonophila</name>
    <dbReference type="NCBI Taxonomy" id="112248"/>
    <lineage>
        <taxon>Bacteria</taxon>
        <taxon>Bacillati</taxon>
        <taxon>Bacillota</taxon>
        <taxon>Bacilli</taxon>
        <taxon>Bacillales</taxon>
        <taxon>Thermoactinomycetaceae</taxon>
        <taxon>Seinonella</taxon>
    </lineage>
</organism>
<keyword evidence="4" id="KW-1185">Reference proteome</keyword>